<dbReference type="PANTHER" id="PTHR20923:SF1">
    <property type="entry name" value="G PATCH DOMAIN AND ANKYRIN REPEAT-CONTAINING PROTEIN 1"/>
    <property type="match status" value="1"/>
</dbReference>
<protein>
    <recommendedName>
        <fullName evidence="2">G-patch domain-containing protein</fullName>
    </recommendedName>
</protein>
<keyword evidence="4" id="KW-1185">Reference proteome</keyword>
<feature type="region of interest" description="Disordered" evidence="1">
    <location>
        <begin position="1"/>
        <end position="84"/>
    </location>
</feature>
<dbReference type="InterPro" id="IPR039146">
    <property type="entry name" value="GPANK1"/>
</dbReference>
<proteinExistence type="predicted"/>
<feature type="region of interest" description="Disordered" evidence="1">
    <location>
        <begin position="224"/>
        <end position="249"/>
    </location>
</feature>
<feature type="region of interest" description="Disordered" evidence="1">
    <location>
        <begin position="96"/>
        <end position="209"/>
    </location>
</feature>
<dbReference type="Proteomes" id="UP001314263">
    <property type="component" value="Unassembled WGS sequence"/>
</dbReference>
<dbReference type="PANTHER" id="PTHR20923">
    <property type="entry name" value="BAT4 PROTEIN-RELATED"/>
    <property type="match status" value="1"/>
</dbReference>
<evidence type="ECO:0000256" key="1">
    <source>
        <dbReference type="SAM" id="MobiDB-lite"/>
    </source>
</evidence>
<reference evidence="3 4" key="1">
    <citation type="submission" date="2023-10" db="EMBL/GenBank/DDBJ databases">
        <authorList>
            <person name="Maclean D."/>
            <person name="Macfadyen A."/>
        </authorList>
    </citation>
    <scope>NUCLEOTIDE SEQUENCE [LARGE SCALE GENOMIC DNA]</scope>
</reference>
<feature type="compositionally biased region" description="Polar residues" evidence="1">
    <location>
        <begin position="128"/>
        <end position="139"/>
    </location>
</feature>
<dbReference type="SMART" id="SM00443">
    <property type="entry name" value="G_patch"/>
    <property type="match status" value="1"/>
</dbReference>
<comment type="caution">
    <text evidence="3">The sequence shown here is derived from an EMBL/GenBank/DDBJ whole genome shotgun (WGS) entry which is preliminary data.</text>
</comment>
<sequence>MAITHHMPVFQKREQGPSSVPELFSAATPSAKPSGVREEPSLRALSARLSKPDDGSASVQASSSTRAAHGGQQQQRGRLSEGAAKGKGYELLAKAGYKGSGGLGPDESGITSPIPAWHNQGRMGIGSAPNQSRAKSQLAPTAGRLSMKEVRHGPQESVEVGSSRETSTQQPRKRSSMPGENWKDRLREEEPPAMAKRKKQVKRAEEEAAANRALAKALYREFNDLGGHQSSDTNPLLRKSKLSESNPLL</sequence>
<organism evidence="3 4">
    <name type="scientific">Coccomyxa viridis</name>
    <dbReference type="NCBI Taxonomy" id="1274662"/>
    <lineage>
        <taxon>Eukaryota</taxon>
        <taxon>Viridiplantae</taxon>
        <taxon>Chlorophyta</taxon>
        <taxon>core chlorophytes</taxon>
        <taxon>Trebouxiophyceae</taxon>
        <taxon>Trebouxiophyceae incertae sedis</taxon>
        <taxon>Coccomyxaceae</taxon>
        <taxon>Coccomyxa</taxon>
    </lineage>
</organism>
<dbReference type="PROSITE" id="PS50174">
    <property type="entry name" value="G_PATCH"/>
    <property type="match status" value="1"/>
</dbReference>
<evidence type="ECO:0000313" key="4">
    <source>
        <dbReference type="Proteomes" id="UP001314263"/>
    </source>
</evidence>
<feature type="domain" description="G-patch" evidence="2">
    <location>
        <begin position="84"/>
        <end position="130"/>
    </location>
</feature>
<dbReference type="EMBL" id="CAUYUE010000012">
    <property type="protein sequence ID" value="CAK0785176.1"/>
    <property type="molecule type" value="Genomic_DNA"/>
</dbReference>
<feature type="compositionally biased region" description="Basic and acidic residues" evidence="1">
    <location>
        <begin position="181"/>
        <end position="190"/>
    </location>
</feature>
<dbReference type="GO" id="GO:0003676">
    <property type="term" value="F:nucleic acid binding"/>
    <property type="evidence" value="ECO:0007669"/>
    <property type="project" value="InterPro"/>
</dbReference>
<gene>
    <name evidence="3" type="ORF">CVIRNUC_008382</name>
</gene>
<name>A0AAV1ICU6_9CHLO</name>
<evidence type="ECO:0000259" key="2">
    <source>
        <dbReference type="PROSITE" id="PS50174"/>
    </source>
</evidence>
<feature type="compositionally biased region" description="Polar residues" evidence="1">
    <location>
        <begin position="57"/>
        <end position="66"/>
    </location>
</feature>
<evidence type="ECO:0000313" key="3">
    <source>
        <dbReference type="EMBL" id="CAK0785176.1"/>
    </source>
</evidence>
<dbReference type="Pfam" id="PF01585">
    <property type="entry name" value="G-patch"/>
    <property type="match status" value="1"/>
</dbReference>
<dbReference type="AlphaFoldDB" id="A0AAV1ICU6"/>
<accession>A0AAV1ICU6</accession>
<dbReference type="InterPro" id="IPR000467">
    <property type="entry name" value="G_patch_dom"/>
</dbReference>